<evidence type="ECO:0000313" key="1">
    <source>
        <dbReference type="EMBL" id="MBK4738056.1"/>
    </source>
</evidence>
<evidence type="ECO:0008006" key="3">
    <source>
        <dbReference type="Google" id="ProtNLM"/>
    </source>
</evidence>
<evidence type="ECO:0000313" key="2">
    <source>
        <dbReference type="Proteomes" id="UP000622890"/>
    </source>
</evidence>
<name>A0A934W424_9BURK</name>
<sequence>MEIPQTHSAQQDWPQLDFPAWQDSCATLHLWTQIIGKIRLLHMPWTNHSWHVPLYVSVRGLTTSLIACKPMSFEIEFDFIAHRLLIQIASGAQIALPLRSQSVAAFYREVTAALHALGIEAGIRTMPCELPDATPFDQDESHCAYDPEYVNRFWRALLQSTRVLNAFRARYLGKCSPVHFFWGSFDLAVTRFSGRAAPPHPGGVPNLPDWVAREAYSHEVSSCGFWPGNAGFPHASYYAYAYPEPQGYAQAKVPPDAHYDSALREFLLPYEAVRTAPDPDALLLDFLESTYAAAAALGDWDRKTLER</sequence>
<dbReference type="Pfam" id="PF19459">
    <property type="entry name" value="DUF5996"/>
    <property type="match status" value="1"/>
</dbReference>
<protein>
    <recommendedName>
        <fullName evidence="3">Ava_C0101 and related proteins</fullName>
    </recommendedName>
</protein>
<dbReference type="RefSeq" id="WP_200596931.1">
    <property type="nucleotide sequence ID" value="NZ_JAEPBG010000016.1"/>
</dbReference>
<accession>A0A934W424</accession>
<reference evidence="1" key="1">
    <citation type="submission" date="2021-01" db="EMBL/GenBank/DDBJ databases">
        <title>Genome sequence of strain Noviherbaspirillum sp. DKR-6.</title>
        <authorList>
            <person name="Chaudhary D.K."/>
        </authorList>
    </citation>
    <scope>NUCLEOTIDE SEQUENCE</scope>
    <source>
        <strain evidence="1">DKR-6</strain>
    </source>
</reference>
<keyword evidence="2" id="KW-1185">Reference proteome</keyword>
<dbReference type="AlphaFoldDB" id="A0A934W424"/>
<dbReference type="InterPro" id="IPR046038">
    <property type="entry name" value="DUF5996"/>
</dbReference>
<organism evidence="1 2">
    <name type="scientific">Noviherbaspirillum pedocola</name>
    <dbReference type="NCBI Taxonomy" id="2801341"/>
    <lineage>
        <taxon>Bacteria</taxon>
        <taxon>Pseudomonadati</taxon>
        <taxon>Pseudomonadota</taxon>
        <taxon>Betaproteobacteria</taxon>
        <taxon>Burkholderiales</taxon>
        <taxon>Oxalobacteraceae</taxon>
        <taxon>Noviherbaspirillum</taxon>
    </lineage>
</organism>
<proteinExistence type="predicted"/>
<dbReference type="Proteomes" id="UP000622890">
    <property type="component" value="Unassembled WGS sequence"/>
</dbReference>
<dbReference type="EMBL" id="JAEPBG010000016">
    <property type="protein sequence ID" value="MBK4738056.1"/>
    <property type="molecule type" value="Genomic_DNA"/>
</dbReference>
<gene>
    <name evidence="1" type="ORF">JJB74_25820</name>
</gene>
<comment type="caution">
    <text evidence="1">The sequence shown here is derived from an EMBL/GenBank/DDBJ whole genome shotgun (WGS) entry which is preliminary data.</text>
</comment>